<name>A0A6P5A4C5_BRABE</name>
<dbReference type="PANTHER" id="PTHR34394:SF1">
    <property type="entry name" value="SIMILAR TO RIKEN CDNA 2310022B05"/>
    <property type="match status" value="1"/>
</dbReference>
<dbReference type="Proteomes" id="UP000515135">
    <property type="component" value="Unplaced"/>
</dbReference>
<feature type="compositionally biased region" description="Basic and acidic residues" evidence="1">
    <location>
        <begin position="241"/>
        <end position="254"/>
    </location>
</feature>
<evidence type="ECO:0000313" key="3">
    <source>
        <dbReference type="Proteomes" id="UP000515135"/>
    </source>
</evidence>
<sequence length="400" mass="44604">MAVEVVQDKGRKGGRRHRRHEEATLEDQVDSYFRSINPMARRIIDEIHKVKHRHRKEWNNLSAREQDDVINDWFVPPEVKAVYKDHPKYPDHDLPPYYPRLILPAGEKIVHDPDDGSNSKSSGVTWLDEHSGPFHWETKSQQELHLPHAIDSQEAGTTPAKDKKGRPLKVGQKDSPRRARPDKRQDSRDDKENSSGLFGGMWEGTPHMLRVTAEAHSPAVPKRDHLDLDFEQEKLTPSQVKAKEKAKREAERQRLAGAETAPSNGKGKVQGAEAFPSNGRGKLLGAEAAPPFTNGKGSRPDTPRSKGPSSDSPRSFTESPGSLSPADERMNLQDELSALLARQKEKAEASPPPPTTKDEVDLAPLGEFTPLLTFSTAETDSQGEGETSIKKTGFDFLDNW</sequence>
<organism evidence="3 4">
    <name type="scientific">Branchiostoma belcheri</name>
    <name type="common">Amphioxus</name>
    <dbReference type="NCBI Taxonomy" id="7741"/>
    <lineage>
        <taxon>Eukaryota</taxon>
        <taxon>Metazoa</taxon>
        <taxon>Chordata</taxon>
        <taxon>Cephalochordata</taxon>
        <taxon>Leptocardii</taxon>
        <taxon>Amphioxiformes</taxon>
        <taxon>Branchiostomatidae</taxon>
        <taxon>Branchiostoma</taxon>
    </lineage>
</organism>
<feature type="compositionally biased region" description="Polar residues" evidence="1">
    <location>
        <begin position="307"/>
        <end position="322"/>
    </location>
</feature>
<accession>A0A6P5A4C5</accession>
<evidence type="ECO:0000259" key="2">
    <source>
        <dbReference type="Pfam" id="PF15797"/>
    </source>
</evidence>
<dbReference type="KEGG" id="bbel:109479166"/>
<dbReference type="PANTHER" id="PTHR34394">
    <property type="entry name" value="SIMILAR TO RIKEN CDNA 2310022B05"/>
    <property type="match status" value="1"/>
</dbReference>
<dbReference type="AlphaFoldDB" id="A0A6P5A4C5"/>
<feature type="region of interest" description="Disordered" evidence="1">
    <location>
        <begin position="108"/>
        <end position="131"/>
    </location>
</feature>
<reference evidence="4" key="1">
    <citation type="submission" date="2025-08" db="UniProtKB">
        <authorList>
            <consortium name="RefSeq"/>
        </authorList>
    </citation>
    <scope>IDENTIFICATION</scope>
    <source>
        <tissue evidence="4">Gonad</tissue>
    </source>
</reference>
<evidence type="ECO:0000313" key="4">
    <source>
        <dbReference type="RefSeq" id="XP_019636611.1"/>
    </source>
</evidence>
<dbReference type="Pfam" id="PF15797">
    <property type="entry name" value="DUF4706"/>
    <property type="match status" value="1"/>
</dbReference>
<feature type="compositionally biased region" description="Basic and acidic residues" evidence="1">
    <location>
        <begin position="1"/>
        <end position="11"/>
    </location>
</feature>
<feature type="compositionally biased region" description="Basic and acidic residues" evidence="1">
    <location>
        <begin position="171"/>
        <end position="193"/>
    </location>
</feature>
<gene>
    <name evidence="4" type="primary">LOC109479166</name>
</gene>
<protein>
    <submittedName>
        <fullName evidence="4">Uncharacterized protein C1orf198 homolog</fullName>
    </submittedName>
</protein>
<feature type="compositionally biased region" description="Basic and acidic residues" evidence="1">
    <location>
        <begin position="221"/>
        <end position="234"/>
    </location>
</feature>
<dbReference type="RefSeq" id="XP_019636611.1">
    <property type="nucleotide sequence ID" value="XM_019781052.1"/>
</dbReference>
<dbReference type="OrthoDB" id="5984457at2759"/>
<evidence type="ECO:0000256" key="1">
    <source>
        <dbReference type="SAM" id="MobiDB-lite"/>
    </source>
</evidence>
<feature type="region of interest" description="Disordered" evidence="1">
    <location>
        <begin position="1"/>
        <end position="23"/>
    </location>
</feature>
<dbReference type="GeneID" id="109479166"/>
<feature type="region of interest" description="Disordered" evidence="1">
    <location>
        <begin position="154"/>
        <end position="400"/>
    </location>
</feature>
<keyword evidence="3" id="KW-1185">Reference proteome</keyword>
<dbReference type="InterPro" id="IPR031600">
    <property type="entry name" value="DUF4706"/>
</dbReference>
<feature type="compositionally biased region" description="Polar residues" evidence="1">
    <location>
        <begin position="372"/>
        <end position="385"/>
    </location>
</feature>
<proteinExistence type="predicted"/>
<feature type="domain" description="DUF4706" evidence="2">
    <location>
        <begin position="31"/>
        <end position="144"/>
    </location>
</feature>